<dbReference type="Proteomes" id="UP000192923">
    <property type="component" value="Unassembled WGS sequence"/>
</dbReference>
<evidence type="ECO:0000313" key="2">
    <source>
        <dbReference type="Proteomes" id="UP000192923"/>
    </source>
</evidence>
<dbReference type="RefSeq" id="WP_125468823.1">
    <property type="nucleotide sequence ID" value="NZ_FXAM01000001.1"/>
</dbReference>
<evidence type="ECO:0000313" key="1">
    <source>
        <dbReference type="EMBL" id="SMF93960.1"/>
    </source>
</evidence>
<organism evidence="1 2">
    <name type="scientific">Methylomagnum ishizawai</name>
    <dbReference type="NCBI Taxonomy" id="1760988"/>
    <lineage>
        <taxon>Bacteria</taxon>
        <taxon>Pseudomonadati</taxon>
        <taxon>Pseudomonadota</taxon>
        <taxon>Gammaproteobacteria</taxon>
        <taxon>Methylococcales</taxon>
        <taxon>Methylococcaceae</taxon>
        <taxon>Methylomagnum</taxon>
    </lineage>
</organism>
<dbReference type="STRING" id="1760988.SAMN02949497_1256"/>
<proteinExistence type="predicted"/>
<accession>A0A1Y6CUT2</accession>
<name>A0A1Y6CUT2_9GAMM</name>
<reference evidence="1 2" key="1">
    <citation type="submission" date="2016-12" db="EMBL/GenBank/DDBJ databases">
        <authorList>
            <person name="Song W.-J."/>
            <person name="Kurnit D.M."/>
        </authorList>
    </citation>
    <scope>NUCLEOTIDE SEQUENCE [LARGE SCALE GENOMIC DNA]</scope>
    <source>
        <strain evidence="1 2">175</strain>
    </source>
</reference>
<dbReference type="AlphaFoldDB" id="A0A1Y6CUT2"/>
<dbReference type="EMBL" id="FXAM01000001">
    <property type="protein sequence ID" value="SMF93960.1"/>
    <property type="molecule type" value="Genomic_DNA"/>
</dbReference>
<gene>
    <name evidence="1" type="ORF">SAMN02949497_1256</name>
</gene>
<sequence>MPYRPRIMELKLDVPPDITYQYPDLMSVVRASVKASGIPLKVLADKLGERDENALSRKLSANGADNVNFPLKKLSLLIAALGEEGKPILYWLNATHLVEPEQKAEQAAKTLQGMMPTLIQLVRDVGYRVEKAP</sequence>
<keyword evidence="2" id="KW-1185">Reference proteome</keyword>
<protein>
    <submittedName>
        <fullName evidence="1">Uncharacterized protein</fullName>
    </submittedName>
</protein>